<evidence type="ECO:0000313" key="3">
    <source>
        <dbReference type="Proteomes" id="UP001219525"/>
    </source>
</evidence>
<dbReference type="EMBL" id="JARJCW010000028">
    <property type="protein sequence ID" value="KAJ7210431.1"/>
    <property type="molecule type" value="Genomic_DNA"/>
</dbReference>
<evidence type="ECO:0000256" key="1">
    <source>
        <dbReference type="SAM" id="MobiDB-lite"/>
    </source>
</evidence>
<feature type="region of interest" description="Disordered" evidence="1">
    <location>
        <begin position="315"/>
        <end position="334"/>
    </location>
</feature>
<name>A0AAD6VFD8_9AGAR</name>
<reference evidence="2" key="1">
    <citation type="submission" date="2023-03" db="EMBL/GenBank/DDBJ databases">
        <title>Massive genome expansion in bonnet fungi (Mycena s.s.) driven by repeated elements and novel gene families across ecological guilds.</title>
        <authorList>
            <consortium name="Lawrence Berkeley National Laboratory"/>
            <person name="Harder C.B."/>
            <person name="Miyauchi S."/>
            <person name="Viragh M."/>
            <person name="Kuo A."/>
            <person name="Thoen E."/>
            <person name="Andreopoulos B."/>
            <person name="Lu D."/>
            <person name="Skrede I."/>
            <person name="Drula E."/>
            <person name="Henrissat B."/>
            <person name="Morin E."/>
            <person name="Kohler A."/>
            <person name="Barry K."/>
            <person name="LaButti K."/>
            <person name="Morin E."/>
            <person name="Salamov A."/>
            <person name="Lipzen A."/>
            <person name="Mereny Z."/>
            <person name="Hegedus B."/>
            <person name="Baldrian P."/>
            <person name="Stursova M."/>
            <person name="Weitz H."/>
            <person name="Taylor A."/>
            <person name="Grigoriev I.V."/>
            <person name="Nagy L.G."/>
            <person name="Martin F."/>
            <person name="Kauserud H."/>
        </authorList>
    </citation>
    <scope>NUCLEOTIDE SEQUENCE</scope>
    <source>
        <strain evidence="2">9144</strain>
    </source>
</reference>
<dbReference type="AlphaFoldDB" id="A0AAD6VFD8"/>
<keyword evidence="3" id="KW-1185">Reference proteome</keyword>
<comment type="caution">
    <text evidence="2">The sequence shown here is derived from an EMBL/GenBank/DDBJ whole genome shotgun (WGS) entry which is preliminary data.</text>
</comment>
<evidence type="ECO:0000313" key="2">
    <source>
        <dbReference type="EMBL" id="KAJ7210431.1"/>
    </source>
</evidence>
<dbReference type="PROSITE" id="PS51257">
    <property type="entry name" value="PROKAR_LIPOPROTEIN"/>
    <property type="match status" value="1"/>
</dbReference>
<proteinExistence type="predicted"/>
<feature type="region of interest" description="Disordered" evidence="1">
    <location>
        <begin position="132"/>
        <end position="154"/>
    </location>
</feature>
<protein>
    <submittedName>
        <fullName evidence="2">Uncharacterized protein</fullName>
    </submittedName>
</protein>
<accession>A0AAD6VFD8</accession>
<gene>
    <name evidence="2" type="ORF">GGX14DRAFT_625554</name>
</gene>
<sequence>MKPCALPRACVGSSAAAQGCWRPTAQGRRGGSGSRRRARNFAGVRGAARVGERWRGGVEGAAVAGVECERACAGAGAGCWRWRCRGVGGGGRVAGRWTRRYRGVAGGRRRARTGAAWRCVKNEPAHALTSVRRGSGERVPAPKRAVQGRGRRRARRRTLDAAVQRVAVGRRRARMGAAWRACTGPAAAWGVKSEPAQGGSGRRRRVASKASPRTLLRACAGAAAAVYGVKTQFWAVVVRGVKNGPAHARRSVRRACQTAAVRCIKNEPAHAPTSVRSAVPGGCGMWRRKRVRRAIPGGGGGTGSQERACARSTERAQGGSAWRRRGASKTGLWEGVGSGTVGTAYRGGGGGVQKVGAACRGCRRRG</sequence>
<dbReference type="Proteomes" id="UP001219525">
    <property type="component" value="Unassembled WGS sequence"/>
</dbReference>
<organism evidence="2 3">
    <name type="scientific">Mycena pura</name>
    <dbReference type="NCBI Taxonomy" id="153505"/>
    <lineage>
        <taxon>Eukaryota</taxon>
        <taxon>Fungi</taxon>
        <taxon>Dikarya</taxon>
        <taxon>Basidiomycota</taxon>
        <taxon>Agaricomycotina</taxon>
        <taxon>Agaricomycetes</taxon>
        <taxon>Agaricomycetidae</taxon>
        <taxon>Agaricales</taxon>
        <taxon>Marasmiineae</taxon>
        <taxon>Mycenaceae</taxon>
        <taxon>Mycena</taxon>
    </lineage>
</organism>